<dbReference type="RefSeq" id="WP_115892239.1">
    <property type="nucleotide sequence ID" value="NZ_QREL01000001.1"/>
</dbReference>
<dbReference type="Proteomes" id="UP000256864">
    <property type="component" value="Unassembled WGS sequence"/>
</dbReference>
<comment type="caution">
    <text evidence="1">The sequence shown here is derived from an EMBL/GenBank/DDBJ whole genome shotgun (WGS) entry which is preliminary data.</text>
</comment>
<evidence type="ECO:0000313" key="2">
    <source>
        <dbReference type="Proteomes" id="UP000256864"/>
    </source>
</evidence>
<keyword evidence="2" id="KW-1185">Reference proteome</keyword>
<dbReference type="Gene3D" id="3.40.1190.20">
    <property type="match status" value="1"/>
</dbReference>
<protein>
    <recommendedName>
        <fullName evidence="3">ATPase family protein associated with various cellular activities (AAA)</fullName>
    </recommendedName>
</protein>
<gene>
    <name evidence="1" type="ORF">C7452_0743</name>
</gene>
<dbReference type="InterPro" id="IPR029056">
    <property type="entry name" value="Ribokinase-like"/>
</dbReference>
<evidence type="ECO:0000313" key="1">
    <source>
        <dbReference type="EMBL" id="REE28722.1"/>
    </source>
</evidence>
<organism evidence="1 2">
    <name type="scientific">Methanothermobacter defluvii</name>
    <dbReference type="NCBI Taxonomy" id="49339"/>
    <lineage>
        <taxon>Archaea</taxon>
        <taxon>Methanobacteriati</taxon>
        <taxon>Methanobacteriota</taxon>
        <taxon>Methanomada group</taxon>
        <taxon>Methanobacteria</taxon>
        <taxon>Methanobacteriales</taxon>
        <taxon>Methanobacteriaceae</taxon>
        <taxon>Methanothermobacter</taxon>
    </lineage>
</organism>
<dbReference type="EMBL" id="QREL01000001">
    <property type="protein sequence ID" value="REE28722.1"/>
    <property type="molecule type" value="Genomic_DNA"/>
</dbReference>
<reference evidence="1 2" key="1">
    <citation type="submission" date="2018-07" db="EMBL/GenBank/DDBJ databases">
        <title>Genomic Encyclopedia of Type Strains, Phase IV (KMG-IV): sequencing the most valuable type-strain genomes for metagenomic binning, comparative biology and taxonomic classification.</title>
        <authorList>
            <person name="Goeker M."/>
        </authorList>
    </citation>
    <scope>NUCLEOTIDE SEQUENCE [LARGE SCALE GENOMIC DNA]</scope>
    <source>
        <strain evidence="1 2">DSM 7466</strain>
    </source>
</reference>
<sequence length="643" mass="72533">MITVTGDITVDWIQWPVKGDSEVSEFNWKNHLGFKRKALEGGALLTARMLKNFTEVNHPSIGDEPGNTDPSEFIHSFAELKATGDGYHVKKFMGYTGPDSGLPSMPFSLKEHESPIIVIDDAGNGFREMEDRWPSQLMGGDPLIVLKMSSPLFRGSLWEHLLEEHPEKLIVIITADDLREHGASITRRLSWERTAEDFIWQMENNRSLEDLRDLNVVVRIGLEGAIHYNRGDARLFYHPKLFEGNLTERAPGKMQGCGSAFTAGFTAALSEGHGMDECIRRGMAAAARLLERGFSSAPDYPVDEIFQSAGEEIGAVEIPKHPRGLWTIADSPPIFDIEAVSRYIVINGYSRRKCPLPVAHFGKLITADRREIEGYQSIRNLMVEYMKNDNPERPLCIGVFGPPGAGKSFAVSQLAASVDPERIKPLNFNISQFRCEDDLIDAFHQIRDAVLEGMVPQAFFDEFDSPLGEKRLGWVKYFLAPMQDGEFREGDSMHPLGKSILVFAGGTSSTFQEFESQDPEVLREAKVRDFISRLRGYVNIIGPDPQHRRDKFFMLRRAILLRSMFERKTPHLFDTSGRLRIDEGVLNAFLMIPEYRHGVRSMEAILDMSILQDVKKFEKASLPSAGQLDLHVDGELFHRMAMD</sequence>
<proteinExistence type="predicted"/>
<dbReference type="SUPFAM" id="SSF53613">
    <property type="entry name" value="Ribokinase-like"/>
    <property type="match status" value="1"/>
</dbReference>
<name>A0A371NDY6_9EURY</name>
<dbReference type="AlphaFoldDB" id="A0A371NDY6"/>
<evidence type="ECO:0008006" key="3">
    <source>
        <dbReference type="Google" id="ProtNLM"/>
    </source>
</evidence>
<dbReference type="SUPFAM" id="SSF52540">
    <property type="entry name" value="P-loop containing nucleoside triphosphate hydrolases"/>
    <property type="match status" value="1"/>
</dbReference>
<accession>A0A371NDY6</accession>
<dbReference type="InterPro" id="IPR027417">
    <property type="entry name" value="P-loop_NTPase"/>
</dbReference>